<evidence type="ECO:0000256" key="7">
    <source>
        <dbReference type="ARBA" id="ARBA00022989"/>
    </source>
</evidence>
<keyword evidence="3" id="KW-0813">Transport</keyword>
<feature type="repeat" description="Solcar" evidence="9">
    <location>
        <begin position="463"/>
        <end position="543"/>
    </location>
</feature>
<dbReference type="GO" id="GO:0005509">
    <property type="term" value="F:calcium ion binding"/>
    <property type="evidence" value="ECO:0007669"/>
    <property type="project" value="InterPro"/>
</dbReference>
<proteinExistence type="inferred from homology"/>
<organism evidence="11 12">
    <name type="scientific">Acacia crassicarpa</name>
    <name type="common">northern wattle</name>
    <dbReference type="NCBI Taxonomy" id="499986"/>
    <lineage>
        <taxon>Eukaryota</taxon>
        <taxon>Viridiplantae</taxon>
        <taxon>Streptophyta</taxon>
        <taxon>Embryophyta</taxon>
        <taxon>Tracheophyta</taxon>
        <taxon>Spermatophyta</taxon>
        <taxon>Magnoliopsida</taxon>
        <taxon>eudicotyledons</taxon>
        <taxon>Gunneridae</taxon>
        <taxon>Pentapetalae</taxon>
        <taxon>rosids</taxon>
        <taxon>fabids</taxon>
        <taxon>Fabales</taxon>
        <taxon>Fabaceae</taxon>
        <taxon>Caesalpinioideae</taxon>
        <taxon>mimosoid clade</taxon>
        <taxon>Acacieae</taxon>
        <taxon>Acacia</taxon>
    </lineage>
</organism>
<keyword evidence="4 9" id="KW-0812">Transmembrane</keyword>
<dbReference type="EMBL" id="JAWXYG010000018">
    <property type="protein sequence ID" value="KAK4252981.1"/>
    <property type="molecule type" value="Genomic_DNA"/>
</dbReference>
<dbReference type="GO" id="GO:0005743">
    <property type="term" value="C:mitochondrial inner membrane"/>
    <property type="evidence" value="ECO:0007669"/>
    <property type="project" value="UniProtKB-SubCell"/>
</dbReference>
<evidence type="ECO:0000256" key="2">
    <source>
        <dbReference type="ARBA" id="ARBA00006375"/>
    </source>
</evidence>
<evidence type="ECO:0000313" key="12">
    <source>
        <dbReference type="Proteomes" id="UP001293593"/>
    </source>
</evidence>
<keyword evidence="5" id="KW-0677">Repeat</keyword>
<comment type="subcellular location">
    <subcellularLocation>
        <location evidence="1">Mitochondrion inner membrane</location>
        <topology evidence="1">Multi-pass membrane protein</topology>
    </subcellularLocation>
</comment>
<dbReference type="Proteomes" id="UP001293593">
    <property type="component" value="Unassembled WGS sequence"/>
</dbReference>
<evidence type="ECO:0000256" key="9">
    <source>
        <dbReference type="PROSITE-ProRule" id="PRU00282"/>
    </source>
</evidence>
<dbReference type="SUPFAM" id="SSF47473">
    <property type="entry name" value="EF-hand"/>
    <property type="match status" value="1"/>
</dbReference>
<protein>
    <recommendedName>
        <fullName evidence="10">EF-hand domain-containing protein</fullName>
    </recommendedName>
</protein>
<evidence type="ECO:0000256" key="8">
    <source>
        <dbReference type="ARBA" id="ARBA00023136"/>
    </source>
</evidence>
<evidence type="ECO:0000313" key="11">
    <source>
        <dbReference type="EMBL" id="KAK4252981.1"/>
    </source>
</evidence>
<dbReference type="AlphaFoldDB" id="A0AAE1ILH6"/>
<keyword evidence="7" id="KW-1133">Transmembrane helix</keyword>
<comment type="similarity">
    <text evidence="2">Belongs to the mitochondrial carrier (TC 2.A.29) family.</text>
</comment>
<dbReference type="InterPro" id="IPR018108">
    <property type="entry name" value="MCP_transmembrane"/>
</dbReference>
<dbReference type="InterPro" id="IPR023395">
    <property type="entry name" value="MCP_dom_sf"/>
</dbReference>
<dbReference type="InterPro" id="IPR011992">
    <property type="entry name" value="EF-hand-dom_pair"/>
</dbReference>
<evidence type="ECO:0000256" key="3">
    <source>
        <dbReference type="ARBA" id="ARBA00022448"/>
    </source>
</evidence>
<keyword evidence="6" id="KW-0106">Calcium</keyword>
<accession>A0AAE1ILH6</accession>
<dbReference type="Pfam" id="PF00153">
    <property type="entry name" value="Mito_carr"/>
    <property type="match status" value="3"/>
</dbReference>
<gene>
    <name evidence="11" type="ORF">QN277_010825</name>
</gene>
<evidence type="ECO:0000256" key="6">
    <source>
        <dbReference type="ARBA" id="ARBA00022837"/>
    </source>
</evidence>
<dbReference type="SMART" id="SM00054">
    <property type="entry name" value="EFh"/>
    <property type="match status" value="1"/>
</dbReference>
<evidence type="ECO:0000256" key="4">
    <source>
        <dbReference type="ARBA" id="ARBA00022692"/>
    </source>
</evidence>
<dbReference type="PROSITE" id="PS50920">
    <property type="entry name" value="SOLCAR"/>
    <property type="match status" value="3"/>
</dbReference>
<feature type="domain" description="EF-hand" evidence="10">
    <location>
        <begin position="304"/>
        <end position="339"/>
    </location>
</feature>
<dbReference type="PROSITE" id="PS00018">
    <property type="entry name" value="EF_HAND_1"/>
    <property type="match status" value="1"/>
</dbReference>
<dbReference type="InterPro" id="IPR002048">
    <property type="entry name" value="EF_hand_dom"/>
</dbReference>
<sequence>MSANNPVDSFFNSVKVVQELLSPLEVGIRQAAKFEHCFAGANKKGNGAQVSEDGKFQICEVKKKTKDEKKKGLQNSINGSKEKALTKDDRSYTNSFHLAVNWPLLVNGFLQSLPTPFKSAQNRLQKKDAEDYPCSSEPKQTEFHGQSFERFQDKDVKKEVNHVPFKCFIGFISHHLTPNLNKLDQGLQGNDCDREKTIVMPPSSDFNHLKAFISSSILEGHQVYANRFLQNLKFAKVGNVPSSRVDASLSAKQEGDGCATVENREEMGKIKSSAYSISSTELMELLQEHPDVKKLSPGQDFFKYTEDEGRRLFEELDRDGDGQVTLEDLKVAMRIRKLPPNYAHEFMSRTKSHLFSKSFGWKQFSSGMEQKELTILRAYTSLCLGESGTLTKSQILESLKNAGLPANEDNAVVMTRFLNADAEGSLSYRHFRSFMLLLPPYYLQKDPRSTAVAVPPPVEKPAESVIISALAGGISCAMSCALMHPVDTIKTQVQASTLTLPQIISKLPQMGARGLYRGSIPAILGQFSSHGLRTGISEASRLVLINVAPTLPNFQIQSITSFSSTFLGTAARIPCEVLKQQLQASLYDNVGEATVGIWRQAGLGGFFRGTVATLCREIPFYVLGGGLYDESKKAVQQLLGRELGPWETVAVGALCGGFTAVMTTPLDVIKTRMMTAQGQSLSAALVTLSILRQEGPVGLYKGAVPRFFWVLPLGAFNFAGYELARKGMTRIMNEEARKVAASSQ</sequence>
<feature type="repeat" description="Solcar" evidence="9">
    <location>
        <begin position="643"/>
        <end position="727"/>
    </location>
</feature>
<comment type="caution">
    <text evidence="11">The sequence shown here is derived from an EMBL/GenBank/DDBJ whole genome shotgun (WGS) entry which is preliminary data.</text>
</comment>
<dbReference type="PROSITE" id="PS50222">
    <property type="entry name" value="EF_HAND_2"/>
    <property type="match status" value="1"/>
</dbReference>
<dbReference type="FunFam" id="1.50.40.10:FF:000041">
    <property type="entry name" value="Mitochondrial substrate carrier family protein"/>
    <property type="match status" value="1"/>
</dbReference>
<evidence type="ECO:0000256" key="5">
    <source>
        <dbReference type="ARBA" id="ARBA00022737"/>
    </source>
</evidence>
<dbReference type="SUPFAM" id="SSF103506">
    <property type="entry name" value="Mitochondrial carrier"/>
    <property type="match status" value="1"/>
</dbReference>
<reference evidence="11" key="1">
    <citation type="submission" date="2023-10" db="EMBL/GenBank/DDBJ databases">
        <title>Chromosome-level genome of the transformable northern wattle, Acacia crassicarpa.</title>
        <authorList>
            <person name="Massaro I."/>
            <person name="Sinha N.R."/>
            <person name="Poethig S."/>
            <person name="Leichty A.R."/>
        </authorList>
    </citation>
    <scope>NUCLEOTIDE SEQUENCE</scope>
    <source>
        <strain evidence="11">Acra3RX</strain>
        <tissue evidence="11">Leaf</tissue>
    </source>
</reference>
<feature type="repeat" description="Solcar" evidence="9">
    <location>
        <begin position="552"/>
        <end position="634"/>
    </location>
</feature>
<name>A0AAE1ILH6_9FABA</name>
<keyword evidence="8 9" id="KW-0472">Membrane</keyword>
<dbReference type="Gene3D" id="1.10.238.10">
    <property type="entry name" value="EF-hand"/>
    <property type="match status" value="1"/>
</dbReference>
<dbReference type="InterPro" id="IPR018247">
    <property type="entry name" value="EF_Hand_1_Ca_BS"/>
</dbReference>
<evidence type="ECO:0000256" key="1">
    <source>
        <dbReference type="ARBA" id="ARBA00004448"/>
    </source>
</evidence>
<evidence type="ECO:0000259" key="10">
    <source>
        <dbReference type="PROSITE" id="PS50222"/>
    </source>
</evidence>
<dbReference type="PANTHER" id="PTHR45667">
    <property type="entry name" value="S-ADENOSYLMETHIONINE MITOCHONDRIAL CARRIER PROTEIN"/>
    <property type="match status" value="1"/>
</dbReference>
<keyword evidence="12" id="KW-1185">Reference proteome</keyword>
<dbReference type="Gene3D" id="1.50.40.10">
    <property type="entry name" value="Mitochondrial carrier domain"/>
    <property type="match status" value="1"/>
</dbReference>